<proteinExistence type="predicted"/>
<comment type="caution">
    <text evidence="1">The sequence shown here is derived from an EMBL/GenBank/DDBJ whole genome shotgun (WGS) entry which is preliminary data.</text>
</comment>
<sequence length="40" mass="4844">MKLYESATREKEAMVVRYAVSEKEVIDQKKERETLEKRLK</sequence>
<keyword evidence="2" id="KW-1185">Reference proteome</keyword>
<reference evidence="1" key="1">
    <citation type="submission" date="2021-03" db="EMBL/GenBank/DDBJ databases">
        <authorList>
            <person name="Tran Van P."/>
        </authorList>
    </citation>
    <scope>NUCLEOTIDE SEQUENCE</scope>
</reference>
<name>A0ABN7PPW1_TIMPD</name>
<gene>
    <name evidence="1" type="ORF">TPAB3V08_LOCUS14952</name>
</gene>
<feature type="non-terminal residue" evidence="1">
    <location>
        <position position="40"/>
    </location>
</feature>
<evidence type="ECO:0000313" key="2">
    <source>
        <dbReference type="Proteomes" id="UP001153148"/>
    </source>
</evidence>
<dbReference type="Proteomes" id="UP001153148">
    <property type="component" value="Unassembled WGS sequence"/>
</dbReference>
<accession>A0ABN7PPW1</accession>
<evidence type="ECO:0000313" key="1">
    <source>
        <dbReference type="EMBL" id="CAG2068009.1"/>
    </source>
</evidence>
<dbReference type="EMBL" id="CAJPIN010079832">
    <property type="protein sequence ID" value="CAG2068009.1"/>
    <property type="molecule type" value="Genomic_DNA"/>
</dbReference>
<protein>
    <submittedName>
        <fullName evidence="1">Uncharacterized protein</fullName>
    </submittedName>
</protein>
<organism evidence="1 2">
    <name type="scientific">Timema podura</name>
    <name type="common">Walking stick</name>
    <dbReference type="NCBI Taxonomy" id="61482"/>
    <lineage>
        <taxon>Eukaryota</taxon>
        <taxon>Metazoa</taxon>
        <taxon>Ecdysozoa</taxon>
        <taxon>Arthropoda</taxon>
        <taxon>Hexapoda</taxon>
        <taxon>Insecta</taxon>
        <taxon>Pterygota</taxon>
        <taxon>Neoptera</taxon>
        <taxon>Polyneoptera</taxon>
        <taxon>Phasmatodea</taxon>
        <taxon>Timematodea</taxon>
        <taxon>Timematoidea</taxon>
        <taxon>Timematidae</taxon>
        <taxon>Timema</taxon>
    </lineage>
</organism>